<sequence>MVKKRVIFITDGDLYALRVVEHAAKEIGGRCISQSWGNPSKKSGEELVEMIRKTPHDPVLVMFDDCGFKGEGPGEHAMRYIHKQDDIDVIGAVAVASKTHFAEWTKVHCSMDRYGELTEFGIDKSGIPDLETGRINGDTVYILDELNLPFVVGIGDIGKMAGFDSVEKGAPITVKAIKLILERSDFNESNKRERKNADKQKN</sequence>
<dbReference type="InterPro" id="IPR025914">
    <property type="entry name" value="SpoVAE"/>
</dbReference>
<dbReference type="Proteomes" id="UP001319060">
    <property type="component" value="Unassembled WGS sequence"/>
</dbReference>
<dbReference type="Pfam" id="PF14097">
    <property type="entry name" value="SpoVAE"/>
    <property type="match status" value="1"/>
</dbReference>
<evidence type="ECO:0000313" key="1">
    <source>
        <dbReference type="EMBL" id="MBN3547784.1"/>
    </source>
</evidence>
<protein>
    <submittedName>
        <fullName evidence="1">Stage V sporulation protein AE</fullName>
    </submittedName>
</protein>
<dbReference type="RefSeq" id="WP_188401988.1">
    <property type="nucleotide sequence ID" value="NZ_BMCE01000001.1"/>
</dbReference>
<reference evidence="1 2" key="1">
    <citation type="submission" date="2021-01" db="EMBL/GenBank/DDBJ databases">
        <title>Genome Sequencing of Type Strains.</title>
        <authorList>
            <person name="Lemaire J.F."/>
            <person name="Inderbitzin P."/>
            <person name="Collins S.B."/>
            <person name="Wespe N."/>
            <person name="Knight-Connoni V."/>
        </authorList>
    </citation>
    <scope>NUCLEOTIDE SEQUENCE [LARGE SCALE GENOMIC DNA]</scope>
    <source>
        <strain evidence="1 2">DSM 14730</strain>
    </source>
</reference>
<dbReference type="EMBL" id="JAFHKS010000044">
    <property type="protein sequence ID" value="MBN3547784.1"/>
    <property type="molecule type" value="Genomic_DNA"/>
</dbReference>
<name>A0ABS2ZHZ1_9BACL</name>
<evidence type="ECO:0000313" key="2">
    <source>
        <dbReference type="Proteomes" id="UP001319060"/>
    </source>
</evidence>
<proteinExistence type="predicted"/>
<gene>
    <name evidence="1" type="ORF">JYA64_20960</name>
</gene>
<accession>A0ABS2ZHZ1</accession>
<keyword evidence="2" id="KW-1185">Reference proteome</keyword>
<organism evidence="1 2">
    <name type="scientific">Fictibacillus barbaricus</name>
    <dbReference type="NCBI Taxonomy" id="182136"/>
    <lineage>
        <taxon>Bacteria</taxon>
        <taxon>Bacillati</taxon>
        <taxon>Bacillota</taxon>
        <taxon>Bacilli</taxon>
        <taxon>Bacillales</taxon>
        <taxon>Fictibacillaceae</taxon>
        <taxon>Fictibacillus</taxon>
    </lineage>
</organism>
<comment type="caution">
    <text evidence="1">The sequence shown here is derived from an EMBL/GenBank/DDBJ whole genome shotgun (WGS) entry which is preliminary data.</text>
</comment>